<organism evidence="2 3">
    <name type="scientific">Sphaerotilus montanus</name>
    <dbReference type="NCBI Taxonomy" id="522889"/>
    <lineage>
        <taxon>Bacteria</taxon>
        <taxon>Pseudomonadati</taxon>
        <taxon>Pseudomonadota</taxon>
        <taxon>Betaproteobacteria</taxon>
        <taxon>Burkholderiales</taxon>
        <taxon>Sphaerotilaceae</taxon>
        <taxon>Sphaerotilus</taxon>
    </lineage>
</organism>
<dbReference type="InterPro" id="IPR001387">
    <property type="entry name" value="Cro/C1-type_HTH"/>
</dbReference>
<dbReference type="InterPro" id="IPR039060">
    <property type="entry name" value="Antitox_HigA"/>
</dbReference>
<feature type="domain" description="HTH cro/C1-type" evidence="1">
    <location>
        <begin position="83"/>
        <end position="135"/>
    </location>
</feature>
<proteinExistence type="predicted"/>
<protein>
    <submittedName>
        <fullName evidence="2">HTH-type transcriptional regulator/antitoxin HigA</fullName>
    </submittedName>
</protein>
<dbReference type="GO" id="GO:0006355">
    <property type="term" value="P:regulation of DNA-templated transcription"/>
    <property type="evidence" value="ECO:0007669"/>
    <property type="project" value="InterPro"/>
</dbReference>
<dbReference type="InterPro" id="IPR010982">
    <property type="entry name" value="Lambda_DNA-bd_dom_sf"/>
</dbReference>
<dbReference type="CDD" id="cd00093">
    <property type="entry name" value="HTH_XRE"/>
    <property type="match status" value="1"/>
</dbReference>
<dbReference type="Gene3D" id="1.10.260.40">
    <property type="entry name" value="lambda repressor-like DNA-binding domains"/>
    <property type="match status" value="1"/>
</dbReference>
<dbReference type="EMBL" id="JACCFH010000001">
    <property type="protein sequence ID" value="NYG31596.1"/>
    <property type="molecule type" value="Genomic_DNA"/>
</dbReference>
<dbReference type="GO" id="GO:0001046">
    <property type="term" value="F:core promoter sequence-specific DNA binding"/>
    <property type="evidence" value="ECO:0007669"/>
    <property type="project" value="TreeGrafter"/>
</dbReference>
<accession>A0A7Y9QUK2</accession>
<reference evidence="2 3" key="1">
    <citation type="submission" date="2020-07" db="EMBL/GenBank/DDBJ databases">
        <title>Genomic Encyclopedia of Archaeal and Bacterial Type Strains, Phase II (KMG-II): from individual species to whole genera.</title>
        <authorList>
            <person name="Goeker M."/>
        </authorList>
    </citation>
    <scope>NUCLEOTIDE SEQUENCE [LARGE SCALE GENOMIC DNA]</scope>
    <source>
        <strain evidence="2 3">DSM 21226</strain>
    </source>
</reference>
<dbReference type="AlphaFoldDB" id="A0A7Y9QUK2"/>
<dbReference type="PANTHER" id="PTHR40455:SF1">
    <property type="entry name" value="ANTITOXIN HIGA"/>
    <property type="match status" value="1"/>
</dbReference>
<comment type="caution">
    <text evidence="2">The sequence shown here is derived from an EMBL/GenBank/DDBJ whole genome shotgun (WGS) entry which is preliminary data.</text>
</comment>
<name>A0A7Y9QUK2_9BURK</name>
<dbReference type="SUPFAM" id="SSF47413">
    <property type="entry name" value="lambda repressor-like DNA-binding domains"/>
    <property type="match status" value="1"/>
</dbReference>
<dbReference type="SMART" id="SM00530">
    <property type="entry name" value="HTH_XRE"/>
    <property type="match status" value="1"/>
</dbReference>
<dbReference type="Proteomes" id="UP000518288">
    <property type="component" value="Unassembled WGS sequence"/>
</dbReference>
<evidence type="ECO:0000259" key="1">
    <source>
        <dbReference type="PROSITE" id="PS50943"/>
    </source>
</evidence>
<gene>
    <name evidence="2" type="ORF">BDD16_000582</name>
</gene>
<evidence type="ECO:0000313" key="2">
    <source>
        <dbReference type="EMBL" id="NYG31596.1"/>
    </source>
</evidence>
<dbReference type="PANTHER" id="PTHR40455">
    <property type="entry name" value="ANTITOXIN HIGA"/>
    <property type="match status" value="1"/>
</dbReference>
<sequence>MNLSDIASHWVALHETLGLGGPIRDEAHYAQLLEVVDQLMDDVPGLESGPMGALVDVLADRIREYEDRVHPWPAQPLAPHELLHELMVEHGLTQSQLPEVGAQSVVSAVLAGKRALNLRQVKALARRFGVSVEVFAG</sequence>
<dbReference type="Pfam" id="PF01381">
    <property type="entry name" value="HTH_3"/>
    <property type="match status" value="1"/>
</dbReference>
<dbReference type="PROSITE" id="PS50943">
    <property type="entry name" value="HTH_CROC1"/>
    <property type="match status" value="1"/>
</dbReference>
<keyword evidence="3" id="KW-1185">Reference proteome</keyword>
<evidence type="ECO:0000313" key="3">
    <source>
        <dbReference type="Proteomes" id="UP000518288"/>
    </source>
</evidence>
<dbReference type="RefSeq" id="WP_179632573.1">
    <property type="nucleotide sequence ID" value="NZ_JACCFH010000001.1"/>
</dbReference>